<dbReference type="PANTHER" id="PTHR39639:SF1">
    <property type="entry name" value="DUF262 DOMAIN-CONTAINING PROTEIN"/>
    <property type="match status" value="1"/>
</dbReference>
<dbReference type="AlphaFoldDB" id="A0A562ITD0"/>
<dbReference type="Pfam" id="PF03235">
    <property type="entry name" value="GmrSD_N"/>
    <property type="match status" value="1"/>
</dbReference>
<accession>A0A562ITD0</accession>
<protein>
    <submittedName>
        <fullName evidence="2">Uncharacterized protein DUF262</fullName>
    </submittedName>
</protein>
<name>A0A562ITD0_9ACTN</name>
<evidence type="ECO:0000259" key="1">
    <source>
        <dbReference type="Pfam" id="PF03235"/>
    </source>
</evidence>
<dbReference type="InterPro" id="IPR004919">
    <property type="entry name" value="GmrSD_N"/>
</dbReference>
<comment type="caution">
    <text evidence="2">The sequence shown here is derived from an EMBL/GenBank/DDBJ whole genome shotgun (WGS) entry which is preliminary data.</text>
</comment>
<evidence type="ECO:0000313" key="3">
    <source>
        <dbReference type="Proteomes" id="UP000321490"/>
    </source>
</evidence>
<evidence type="ECO:0000313" key="2">
    <source>
        <dbReference type="EMBL" id="TWH74076.1"/>
    </source>
</evidence>
<keyword evidence="3" id="KW-1185">Reference proteome</keyword>
<proteinExistence type="predicted"/>
<organism evidence="2 3">
    <name type="scientific">Modestobacter roseus</name>
    <dbReference type="NCBI Taxonomy" id="1181884"/>
    <lineage>
        <taxon>Bacteria</taxon>
        <taxon>Bacillati</taxon>
        <taxon>Actinomycetota</taxon>
        <taxon>Actinomycetes</taxon>
        <taxon>Geodermatophilales</taxon>
        <taxon>Geodermatophilaceae</taxon>
        <taxon>Modestobacter</taxon>
    </lineage>
</organism>
<sequence length="354" mass="39840">MSIGELVNLYRQSELIIRPEFQRLFRWGIDQKSRLIESLLLGIPLPSIFVMQREDGVWEVIDGLQRLSTILEFMGELRDEAKSETLPASALVSTAYLPSLQGLVYGADDGPTGPSTLTPGQRLSLKRAKIDVKILLPESDDKSKYELFDRLNAGGSVATSQEIRNAQLIMRDASMFEWIEALRINPDFQATLAISDRLYDEGYDAELVCRYLVLANSIESEWRNMRSMDDFLSEKLFEFTFDSNFDRATQASTFGAIFSLLNKSLADESFRRYDAARDRFLGGFSVSAFESITVGLSKSVDVWQARVAEDPQTLVNRVCELWESDEFRTGSGSGIRASTRVTKTLPFASSFFAS</sequence>
<gene>
    <name evidence="2" type="ORF">JD78_02609</name>
</gene>
<dbReference type="PANTHER" id="PTHR39639">
    <property type="entry name" value="CHROMOSOME 16, WHOLE GENOME SHOTGUN SEQUENCE"/>
    <property type="match status" value="1"/>
</dbReference>
<dbReference type="EMBL" id="VLKF01000001">
    <property type="protein sequence ID" value="TWH74076.1"/>
    <property type="molecule type" value="Genomic_DNA"/>
</dbReference>
<dbReference type="Proteomes" id="UP000321490">
    <property type="component" value="Unassembled WGS sequence"/>
</dbReference>
<feature type="domain" description="GmrSD restriction endonucleases N-terminal" evidence="1">
    <location>
        <begin position="3"/>
        <end position="168"/>
    </location>
</feature>
<reference evidence="2 3" key="1">
    <citation type="submission" date="2019-07" db="EMBL/GenBank/DDBJ databases">
        <title>R&amp;d 2014.</title>
        <authorList>
            <person name="Klenk H.-P."/>
        </authorList>
    </citation>
    <scope>NUCLEOTIDE SEQUENCE [LARGE SCALE GENOMIC DNA]</scope>
    <source>
        <strain evidence="2 3">DSM 45764</strain>
    </source>
</reference>